<dbReference type="Gene3D" id="2.60.210.10">
    <property type="entry name" value="Apoptosis, Tumor Necrosis Factor Receptor Associated Protein 2, Chain A"/>
    <property type="match status" value="1"/>
</dbReference>
<dbReference type="GO" id="GO:0016567">
    <property type="term" value="P:protein ubiquitination"/>
    <property type="evidence" value="ECO:0007669"/>
    <property type="project" value="InterPro"/>
</dbReference>
<dbReference type="InterPro" id="IPR045005">
    <property type="entry name" value="BPM1-6"/>
</dbReference>
<dbReference type="EnsemblPlants" id="TraesCS1D02G075300.1">
    <property type="protein sequence ID" value="TraesCS1D02G075300.1.cds1"/>
    <property type="gene ID" value="TraesCS1D02G075300"/>
</dbReference>
<evidence type="ECO:0000259" key="1">
    <source>
        <dbReference type="PROSITE" id="PS50144"/>
    </source>
</evidence>
<dbReference type="SMART" id="SM00061">
    <property type="entry name" value="MATH"/>
    <property type="match status" value="1"/>
</dbReference>
<proteinExistence type="predicted"/>
<evidence type="ECO:0000313" key="3">
    <source>
        <dbReference type="Proteomes" id="UP000019116"/>
    </source>
</evidence>
<dbReference type="Pfam" id="PF22486">
    <property type="entry name" value="MATH_2"/>
    <property type="match status" value="1"/>
</dbReference>
<gene>
    <name evidence="2" type="primary">LOC123165251</name>
</gene>
<dbReference type="Gramene" id="TraesWEE_scaffold_056587_01G000200.1">
    <property type="protein sequence ID" value="TraesWEE_scaffold_056587_01G000200.1"/>
    <property type="gene ID" value="TraesWEE_scaffold_056587_01G000200"/>
</dbReference>
<dbReference type="AlphaFoldDB" id="A0A3B5ZPX3"/>
<dbReference type="Gramene" id="TraesCAD_scaffold_184665_01G000100.1">
    <property type="protein sequence ID" value="TraesCAD_scaffold_184665_01G000100.1"/>
    <property type="gene ID" value="TraesCAD_scaffold_184665_01G000100"/>
</dbReference>
<dbReference type="OMA" id="KPWHIIN"/>
<name>A0A3B5ZPX3_WHEAT</name>
<dbReference type="OrthoDB" id="684466at2759"/>
<dbReference type="InterPro" id="IPR002083">
    <property type="entry name" value="MATH/TRAF_dom"/>
</dbReference>
<protein>
    <recommendedName>
        <fullName evidence="1">MATH domain-containing protein</fullName>
    </recommendedName>
</protein>
<evidence type="ECO:0000313" key="2">
    <source>
        <dbReference type="EnsemblPlants" id="TraesCS1D02G075300.1.cds1"/>
    </source>
</evidence>
<dbReference type="Gramene" id="TraesCS1D02G075300.1">
    <property type="protein sequence ID" value="TraesCS1D02G075300.1.cds1"/>
    <property type="gene ID" value="TraesCS1D02G075300"/>
</dbReference>
<dbReference type="CDD" id="cd00121">
    <property type="entry name" value="MATH"/>
    <property type="match status" value="1"/>
</dbReference>
<dbReference type="Proteomes" id="UP000019116">
    <property type="component" value="Chromosome 1D"/>
</dbReference>
<dbReference type="SMR" id="A0A3B5ZPX3"/>
<dbReference type="PANTHER" id="PTHR26379">
    <property type="entry name" value="BTB/POZ AND MATH DOMAIN-CONTAINING PROTEIN 1"/>
    <property type="match status" value="1"/>
</dbReference>
<reference evidence="2" key="2">
    <citation type="submission" date="2018-10" db="UniProtKB">
        <authorList>
            <consortium name="EnsemblPlants"/>
        </authorList>
    </citation>
    <scope>IDENTIFICATION</scope>
</reference>
<dbReference type="GeneID" id="123165251"/>
<dbReference type="PANTHER" id="PTHR26379:SF229">
    <property type="entry name" value="BTB_POZ AND MATH DOMAIN-CONTAINING PROTEIN 5-RELATED"/>
    <property type="match status" value="1"/>
</dbReference>
<feature type="domain" description="MATH" evidence="1">
    <location>
        <begin position="36"/>
        <end position="173"/>
    </location>
</feature>
<dbReference type="Gramene" id="TraesPARA_EIv1.0_0242890.1">
    <property type="protein sequence ID" value="TraesPARA_EIv1.0_0242890.1.CDS1"/>
    <property type="gene ID" value="TraesPARA_EIv1.0_0242890"/>
</dbReference>
<dbReference type="Gramene" id="TraesRN1D0100177000.1">
    <property type="protein sequence ID" value="TraesRN1D0100177000.1"/>
    <property type="gene ID" value="TraesRN1D0100177000"/>
</dbReference>
<reference evidence="2" key="1">
    <citation type="submission" date="2018-08" db="EMBL/GenBank/DDBJ databases">
        <authorList>
            <person name="Rossello M."/>
        </authorList>
    </citation>
    <scope>NUCLEOTIDE SEQUENCE [LARGE SCALE GENOMIC DNA]</scope>
    <source>
        <strain evidence="2">cv. Chinese Spring</strain>
    </source>
</reference>
<dbReference type="SUPFAM" id="SSF49599">
    <property type="entry name" value="TRAF domain-like"/>
    <property type="match status" value="1"/>
</dbReference>
<dbReference type="Gramene" id="TraesCS1D03G0172600.1">
    <property type="protein sequence ID" value="TraesCS1D03G0172600.1.CDS1"/>
    <property type="gene ID" value="TraesCS1D03G0172600"/>
</dbReference>
<dbReference type="InterPro" id="IPR008974">
    <property type="entry name" value="TRAF-like"/>
</dbReference>
<keyword evidence="3" id="KW-1185">Reference proteome</keyword>
<dbReference type="RefSeq" id="XP_044438822.1">
    <property type="nucleotide sequence ID" value="XM_044582887.1"/>
</dbReference>
<dbReference type="Gramene" id="TraesCLE_scaffold_169515_01G000100.1">
    <property type="protein sequence ID" value="TraesCLE_scaffold_169515_01G000100.1"/>
    <property type="gene ID" value="TraesCLE_scaffold_169515_01G000100"/>
</dbReference>
<accession>A0A3B5ZPX3</accession>
<dbReference type="PROSITE" id="PS50144">
    <property type="entry name" value="MATH"/>
    <property type="match status" value="1"/>
</dbReference>
<dbReference type="Gramene" id="TraesROB_scaffold_022039_01G000100.1">
    <property type="protein sequence ID" value="TraesROB_scaffold_022039_01G000100.1"/>
    <property type="gene ID" value="TraesROB_scaffold_022039_01G000100"/>
</dbReference>
<sequence length="173" mass="19529">MDRSDEIMSMSALVSSLRAAGRHHLSAGTFVVTPVTGSYLFRIEQFKRIQKMLGNGTMIESGTFRVGGHDWRIRCYPNGEKGHEGFIALYLVHASHDRTGDATADFFMSILDRIGKPSWSDGEAQIPEEIDDETEGDAQNFSIRGDRWGWREFMKVEDLDDEEHLKDGCLTIV</sequence>
<dbReference type="STRING" id="4565.A0A3B5ZPX3"/>
<organism evidence="2">
    <name type="scientific">Triticum aestivum</name>
    <name type="common">Wheat</name>
    <dbReference type="NCBI Taxonomy" id="4565"/>
    <lineage>
        <taxon>Eukaryota</taxon>
        <taxon>Viridiplantae</taxon>
        <taxon>Streptophyta</taxon>
        <taxon>Embryophyta</taxon>
        <taxon>Tracheophyta</taxon>
        <taxon>Spermatophyta</taxon>
        <taxon>Magnoliopsida</taxon>
        <taxon>Liliopsida</taxon>
        <taxon>Poales</taxon>
        <taxon>Poaceae</taxon>
        <taxon>BOP clade</taxon>
        <taxon>Pooideae</taxon>
        <taxon>Triticodae</taxon>
        <taxon>Triticeae</taxon>
        <taxon>Triticinae</taxon>
        <taxon>Triticum</taxon>
    </lineage>
</organism>